<dbReference type="Pfam" id="PF13407">
    <property type="entry name" value="Peripla_BP_4"/>
    <property type="match status" value="1"/>
</dbReference>
<evidence type="ECO:0000259" key="5">
    <source>
        <dbReference type="Pfam" id="PF13407"/>
    </source>
</evidence>
<dbReference type="PANTHER" id="PTHR46847:SF1">
    <property type="entry name" value="D-ALLOSE-BINDING PERIPLASMIC PROTEIN-RELATED"/>
    <property type="match status" value="1"/>
</dbReference>
<dbReference type="PANTHER" id="PTHR46847">
    <property type="entry name" value="D-ALLOSE-BINDING PERIPLASMIC PROTEIN-RELATED"/>
    <property type="match status" value="1"/>
</dbReference>
<accession>A0A7T2PIZ9</accession>
<keyword evidence="3 4" id="KW-0732">Signal</keyword>
<dbReference type="Gene3D" id="3.40.50.2300">
    <property type="match status" value="2"/>
</dbReference>
<sequence length="310" mass="32624">MTRCWQKCLLWAAVALFAVSEVSAKPTIGMVLKSVRNEFFIEMAKGAQRYAKAHPEALTLQLEGIQQEVDVSGQEAIIRTMIAQKVDALIVVPTDSVAMLPVLMEAIQAGILVINMDNKLDDRALVLEGVNIPFVGPSNFVGARSVGEYVAKALPAGSKVGLIEGPPGAINSRARSDGFRAALRAADMVVAGVRSGYWDVAQGKSATIDLLKATPDVKALLCGNDNMAIGAAQALAELGLKGKVLLGGYDNIPGIHSYLSDGSVAATADQYPGKQAQYALDLALKALAQNTPQADLPGIVQTPVELVVHP</sequence>
<dbReference type="AlphaFoldDB" id="A0A7T2PIZ9"/>
<evidence type="ECO:0000256" key="3">
    <source>
        <dbReference type="ARBA" id="ARBA00022729"/>
    </source>
</evidence>
<comment type="subcellular location">
    <subcellularLocation>
        <location evidence="1">Cell envelope</location>
    </subcellularLocation>
</comment>
<feature type="signal peptide" evidence="4">
    <location>
        <begin position="1"/>
        <end position="24"/>
    </location>
</feature>
<dbReference type="GO" id="GO:0055085">
    <property type="term" value="P:transmembrane transport"/>
    <property type="evidence" value="ECO:0007669"/>
    <property type="project" value="UniProtKB-ARBA"/>
</dbReference>
<evidence type="ECO:0000256" key="1">
    <source>
        <dbReference type="ARBA" id="ARBA00004196"/>
    </source>
</evidence>
<protein>
    <submittedName>
        <fullName evidence="6">Sugar ABC transporter substrate-binding protein</fullName>
    </submittedName>
</protein>
<comment type="similarity">
    <text evidence="2">Belongs to the bacterial solute-binding protein 2 family.</text>
</comment>
<dbReference type="KEGG" id="aall:I6G90_08815"/>
<evidence type="ECO:0000256" key="4">
    <source>
        <dbReference type="SAM" id="SignalP"/>
    </source>
</evidence>
<name>A0A7T2PIZ9_9GAMM</name>
<dbReference type="GeneID" id="60785703"/>
<dbReference type="InterPro" id="IPR028082">
    <property type="entry name" value="Peripla_BP_I"/>
</dbReference>
<dbReference type="GO" id="GO:0030246">
    <property type="term" value="F:carbohydrate binding"/>
    <property type="evidence" value="ECO:0007669"/>
    <property type="project" value="UniProtKB-ARBA"/>
</dbReference>
<dbReference type="RefSeq" id="WP_182969374.1">
    <property type="nucleotide sequence ID" value="NZ_CP065745.1"/>
</dbReference>
<dbReference type="InterPro" id="IPR025997">
    <property type="entry name" value="SBP_2_dom"/>
</dbReference>
<proteinExistence type="inferred from homology"/>
<feature type="chain" id="PRO_5032613879" evidence="4">
    <location>
        <begin position="25"/>
        <end position="310"/>
    </location>
</feature>
<feature type="domain" description="Periplasmic binding protein" evidence="5">
    <location>
        <begin position="28"/>
        <end position="288"/>
    </location>
</feature>
<dbReference type="Proteomes" id="UP000595101">
    <property type="component" value="Chromosome"/>
</dbReference>
<gene>
    <name evidence="6" type="ORF">I6G90_08815</name>
</gene>
<dbReference type="SUPFAM" id="SSF53822">
    <property type="entry name" value="Periplasmic binding protein-like I"/>
    <property type="match status" value="1"/>
</dbReference>
<organism evidence="6 7">
    <name type="scientific">Aeromonas allosaccharophila</name>
    <dbReference type="NCBI Taxonomy" id="656"/>
    <lineage>
        <taxon>Bacteria</taxon>
        <taxon>Pseudomonadati</taxon>
        <taxon>Pseudomonadota</taxon>
        <taxon>Gammaproteobacteria</taxon>
        <taxon>Aeromonadales</taxon>
        <taxon>Aeromonadaceae</taxon>
        <taxon>Aeromonas</taxon>
    </lineage>
</organism>
<dbReference type="GO" id="GO:0030313">
    <property type="term" value="C:cell envelope"/>
    <property type="evidence" value="ECO:0007669"/>
    <property type="project" value="UniProtKB-SubCell"/>
</dbReference>
<reference evidence="6 7" key="1">
    <citation type="submission" date="2020-12" db="EMBL/GenBank/DDBJ databases">
        <title>FDA dAtabase for Regulatory Grade micrObial Sequences (FDA-ARGOS): Supporting development and validation of Infectious Disease Dx tests.</title>
        <authorList>
            <person name="Sproer C."/>
            <person name="Gronow S."/>
            <person name="Severitt S."/>
            <person name="Schroder I."/>
            <person name="Tallon L."/>
            <person name="Sadzewicz L."/>
            <person name="Zhao X."/>
            <person name="Boylan J."/>
            <person name="Ott S."/>
            <person name="Bowen H."/>
            <person name="Vavikolanu K."/>
            <person name="Mehta A."/>
            <person name="Aluvathingal J."/>
            <person name="Nadendla S."/>
            <person name="Lowell S."/>
            <person name="Myers T."/>
            <person name="Yan Y."/>
            <person name="Sichtig H."/>
        </authorList>
    </citation>
    <scope>NUCLEOTIDE SEQUENCE [LARGE SCALE GENOMIC DNA]</scope>
    <source>
        <strain evidence="6 7">FDAARGOS_933</strain>
    </source>
</reference>
<dbReference type="EMBL" id="CP065745">
    <property type="protein sequence ID" value="QPR56477.1"/>
    <property type="molecule type" value="Genomic_DNA"/>
</dbReference>
<evidence type="ECO:0000313" key="7">
    <source>
        <dbReference type="Proteomes" id="UP000595101"/>
    </source>
</evidence>
<evidence type="ECO:0000313" key="6">
    <source>
        <dbReference type="EMBL" id="QPR56477.1"/>
    </source>
</evidence>
<dbReference type="CDD" id="cd19970">
    <property type="entry name" value="PBP1_ABC_sugar_binding-like"/>
    <property type="match status" value="1"/>
</dbReference>
<evidence type="ECO:0000256" key="2">
    <source>
        <dbReference type="ARBA" id="ARBA00007639"/>
    </source>
</evidence>